<dbReference type="GO" id="GO:0016747">
    <property type="term" value="F:acyltransferase activity, transferring groups other than amino-acyl groups"/>
    <property type="evidence" value="ECO:0007669"/>
    <property type="project" value="TreeGrafter"/>
</dbReference>
<proteinExistence type="inferred from homology"/>
<dbReference type="PANTHER" id="PTHR31642">
    <property type="entry name" value="TRICHOTHECENE 3-O-ACETYLTRANSFERASE"/>
    <property type="match status" value="1"/>
</dbReference>
<protein>
    <submittedName>
        <fullName evidence="2">Transferase domain-containing protein</fullName>
    </submittedName>
</protein>
<dbReference type="OrthoDB" id="1862401at2759"/>
<dbReference type="Gene3D" id="3.30.559.10">
    <property type="entry name" value="Chloramphenicol acetyltransferase-like domain"/>
    <property type="match status" value="2"/>
</dbReference>
<dbReference type="FunCoup" id="A0A1Q3ATD9">
    <property type="interactions" value="539"/>
</dbReference>
<dbReference type="EMBL" id="BDDD01000092">
    <property type="protein sequence ID" value="GAV59008.1"/>
    <property type="molecule type" value="Genomic_DNA"/>
</dbReference>
<organism evidence="2 3">
    <name type="scientific">Cephalotus follicularis</name>
    <name type="common">Albany pitcher plant</name>
    <dbReference type="NCBI Taxonomy" id="3775"/>
    <lineage>
        <taxon>Eukaryota</taxon>
        <taxon>Viridiplantae</taxon>
        <taxon>Streptophyta</taxon>
        <taxon>Embryophyta</taxon>
        <taxon>Tracheophyta</taxon>
        <taxon>Spermatophyta</taxon>
        <taxon>Magnoliopsida</taxon>
        <taxon>eudicotyledons</taxon>
        <taxon>Gunneridae</taxon>
        <taxon>Pentapetalae</taxon>
        <taxon>rosids</taxon>
        <taxon>fabids</taxon>
        <taxon>Oxalidales</taxon>
        <taxon>Cephalotaceae</taxon>
        <taxon>Cephalotus</taxon>
    </lineage>
</organism>
<keyword evidence="3" id="KW-1185">Reference proteome</keyword>
<dbReference type="AlphaFoldDB" id="A0A1Q3ATD9"/>
<sequence>MVSLKEENLVYGIKISSIGPGRISGSDLIHEPNNTDLAMKLHYLKCVYFFSGEAVQELTIMHIRKTMFLWLNDEYITCGRFRKSESGRPYLKCNDCGIRFVEANCDKTVEEWLLMEDHSLHNQLVYHQPIGPELIFSPPVYIQVTRFKCGGISLGLSWAHILGDGFSFSDWINRWGLLIGGLKPNALPKFINSEEGSKIPAPIIGKELLSLKRVDPVDDLWVTPNNCKMETFSFHVSPTQMSNLKSKVSGDKHKFRSFESLCAIIWKCIAIVREGFEPKLVTICKKDPYTKGGVLSNSQIISAVRADFPVMDANLDQLVTLLVNQAIDERNVIEATVKTDNGLSDFILYGSNLTFVDLEETDLYGLKIYGKKPDFVYFTIQGVGDEGTVLVLPGKNDPGKDVEVETGRFVTLILPQDVMLKLKFELKNEFSIA</sequence>
<dbReference type="InterPro" id="IPR023213">
    <property type="entry name" value="CAT-like_dom_sf"/>
</dbReference>
<reference evidence="3" key="1">
    <citation type="submission" date="2016-04" db="EMBL/GenBank/DDBJ databases">
        <title>Cephalotus genome sequencing.</title>
        <authorList>
            <person name="Fukushima K."/>
            <person name="Hasebe M."/>
            <person name="Fang X."/>
        </authorList>
    </citation>
    <scope>NUCLEOTIDE SEQUENCE [LARGE SCALE GENOMIC DNA]</scope>
    <source>
        <strain evidence="3">cv. St1</strain>
    </source>
</reference>
<accession>A0A1Q3ATD9</accession>
<dbReference type="Pfam" id="PF02458">
    <property type="entry name" value="Transferase"/>
    <property type="match status" value="1"/>
</dbReference>
<dbReference type="PANTHER" id="PTHR31642:SF115">
    <property type="entry name" value="PROTEIN ECERIFERUM 26-LIKE"/>
    <property type="match status" value="1"/>
</dbReference>
<evidence type="ECO:0000313" key="2">
    <source>
        <dbReference type="EMBL" id="GAV59008.1"/>
    </source>
</evidence>
<evidence type="ECO:0000256" key="1">
    <source>
        <dbReference type="ARBA" id="ARBA00009861"/>
    </source>
</evidence>
<dbReference type="Proteomes" id="UP000187406">
    <property type="component" value="Unassembled WGS sequence"/>
</dbReference>
<dbReference type="InParanoid" id="A0A1Q3ATD9"/>
<name>A0A1Q3ATD9_CEPFO</name>
<comment type="caution">
    <text evidence="2">The sequence shown here is derived from an EMBL/GenBank/DDBJ whole genome shotgun (WGS) entry which is preliminary data.</text>
</comment>
<keyword evidence="2" id="KW-0808">Transferase</keyword>
<dbReference type="InterPro" id="IPR050317">
    <property type="entry name" value="Plant_Fungal_Acyltransferase"/>
</dbReference>
<gene>
    <name evidence="2" type="ORF">CFOL_v3_02541</name>
</gene>
<dbReference type="STRING" id="3775.A0A1Q3ATD9"/>
<evidence type="ECO:0000313" key="3">
    <source>
        <dbReference type="Proteomes" id="UP000187406"/>
    </source>
</evidence>
<comment type="similarity">
    <text evidence="1">Belongs to the plant acyltransferase family.</text>
</comment>